<evidence type="ECO:0000313" key="3">
    <source>
        <dbReference type="Proteomes" id="UP000271098"/>
    </source>
</evidence>
<dbReference type="Pfam" id="PF00535">
    <property type="entry name" value="Glycos_transf_2"/>
    <property type="match status" value="1"/>
</dbReference>
<dbReference type="PANTHER" id="PTHR22916">
    <property type="entry name" value="GLYCOSYLTRANSFERASE"/>
    <property type="match status" value="1"/>
</dbReference>
<dbReference type="OrthoDB" id="206708at2759"/>
<name>A0A183CWC8_9BILA</name>
<dbReference type="EMBL" id="UYRT01000770">
    <property type="protein sequence ID" value="VDK28688.1"/>
    <property type="molecule type" value="Genomic_DNA"/>
</dbReference>
<dbReference type="GO" id="GO:0016758">
    <property type="term" value="F:hexosyltransferase activity"/>
    <property type="evidence" value="ECO:0007669"/>
    <property type="project" value="UniProtKB-ARBA"/>
</dbReference>
<dbReference type="InterPro" id="IPR029044">
    <property type="entry name" value="Nucleotide-diphossugar_trans"/>
</dbReference>
<dbReference type="InterPro" id="IPR001173">
    <property type="entry name" value="Glyco_trans_2-like"/>
</dbReference>
<feature type="domain" description="Glycosyltransferase 2-like" evidence="1">
    <location>
        <begin position="28"/>
        <end position="130"/>
    </location>
</feature>
<reference evidence="2 3" key="2">
    <citation type="submission" date="2018-11" db="EMBL/GenBank/DDBJ databases">
        <authorList>
            <consortium name="Pathogen Informatics"/>
        </authorList>
    </citation>
    <scope>NUCLEOTIDE SEQUENCE [LARGE SCALE GENOMIC DNA]</scope>
</reference>
<evidence type="ECO:0000259" key="1">
    <source>
        <dbReference type="Pfam" id="PF00535"/>
    </source>
</evidence>
<evidence type="ECO:0000313" key="2">
    <source>
        <dbReference type="EMBL" id="VDK28688.1"/>
    </source>
</evidence>
<evidence type="ECO:0000313" key="4">
    <source>
        <dbReference type="WBParaSite" id="GPUH_0000076901-mRNA-1"/>
    </source>
</evidence>
<dbReference type="Gene3D" id="3.90.550.10">
    <property type="entry name" value="Spore Coat Polysaccharide Biosynthesis Protein SpsA, Chain A"/>
    <property type="match status" value="1"/>
</dbReference>
<dbReference type="SUPFAM" id="SSF53448">
    <property type="entry name" value="Nucleotide-diphospho-sugar transferases"/>
    <property type="match status" value="1"/>
</dbReference>
<protein>
    <submittedName>
        <fullName evidence="4">Glyco_trans_2-like domain-containing protein</fullName>
    </submittedName>
</protein>
<gene>
    <name evidence="2" type="ORF">GPUH_LOCUS769</name>
</gene>
<sequence length="171" mass="19155">MVVHTLQNAWIQSYIKLAPQISSLSGAGVGYAKNRSVQQCTGSVLVFCDADDICMEHRIISLWNALRTTPKPELTLVGSKFERIPAGSTSRYTHWANTLSNSQLYNQIFTSHGPTLIAPTWCMSRKLYDSVGGFYEAQSVGFPEDLRFFYEAVKLGAHFVKVFYCSLVIFV</sequence>
<dbReference type="Proteomes" id="UP000271098">
    <property type="component" value="Unassembled WGS sequence"/>
</dbReference>
<reference evidence="4" key="1">
    <citation type="submission" date="2016-06" db="UniProtKB">
        <authorList>
            <consortium name="WormBaseParasite"/>
        </authorList>
    </citation>
    <scope>IDENTIFICATION</scope>
</reference>
<keyword evidence="3" id="KW-1185">Reference proteome</keyword>
<organism evidence="4">
    <name type="scientific">Gongylonema pulchrum</name>
    <dbReference type="NCBI Taxonomy" id="637853"/>
    <lineage>
        <taxon>Eukaryota</taxon>
        <taxon>Metazoa</taxon>
        <taxon>Ecdysozoa</taxon>
        <taxon>Nematoda</taxon>
        <taxon>Chromadorea</taxon>
        <taxon>Rhabditida</taxon>
        <taxon>Spirurina</taxon>
        <taxon>Spiruromorpha</taxon>
        <taxon>Spiruroidea</taxon>
        <taxon>Gongylonematidae</taxon>
        <taxon>Gongylonema</taxon>
    </lineage>
</organism>
<dbReference type="PANTHER" id="PTHR22916:SF3">
    <property type="entry name" value="UDP-GLCNAC:BETAGAL BETA-1,3-N-ACETYLGLUCOSAMINYLTRANSFERASE-LIKE PROTEIN 1"/>
    <property type="match status" value="1"/>
</dbReference>
<accession>A0A183CWC8</accession>
<dbReference type="WBParaSite" id="GPUH_0000076901-mRNA-1">
    <property type="protein sequence ID" value="GPUH_0000076901-mRNA-1"/>
    <property type="gene ID" value="GPUH_0000076901"/>
</dbReference>
<dbReference type="AlphaFoldDB" id="A0A183CWC8"/>
<proteinExistence type="predicted"/>